<dbReference type="Proteomes" id="UP000030758">
    <property type="component" value="Unassembled WGS sequence"/>
</dbReference>
<accession>A0A085NA52</accession>
<dbReference type="Proteomes" id="UP000030764">
    <property type="component" value="Unassembled WGS sequence"/>
</dbReference>
<dbReference type="EMBL" id="KL363218">
    <property type="protein sequence ID" value="KFD53267.1"/>
    <property type="molecule type" value="Genomic_DNA"/>
</dbReference>
<gene>
    <name evidence="1" type="ORF">M513_05748</name>
    <name evidence="2" type="ORF">M514_05748</name>
</gene>
<sequence length="153" mass="17503">MACKGVIDISSKVDRSIRGSILFPELLSRNDIIRCLLEVNYDYRDLRNLSKDELVACAHRTVVPQSQRHQCQNSRTERSGNCWRKQMESPTEASCDLNISFSESGRPITWQLSNAEKRKLEERDGDGVHRKLIILSLNDRSPYYQEGMGIVGC</sequence>
<dbReference type="EMBL" id="KL367525">
    <property type="protein sequence ID" value="KFD66348.1"/>
    <property type="molecule type" value="Genomic_DNA"/>
</dbReference>
<protein>
    <submittedName>
        <fullName evidence="2">Uncharacterized protein</fullName>
    </submittedName>
</protein>
<proteinExistence type="predicted"/>
<evidence type="ECO:0000313" key="2">
    <source>
        <dbReference type="EMBL" id="KFD66348.1"/>
    </source>
</evidence>
<reference evidence="2 3" key="1">
    <citation type="journal article" date="2014" name="Nat. Genet.">
        <title>Genome and transcriptome of the porcine whipworm Trichuris suis.</title>
        <authorList>
            <person name="Jex A.R."/>
            <person name="Nejsum P."/>
            <person name="Schwarz E.M."/>
            <person name="Hu L."/>
            <person name="Young N.D."/>
            <person name="Hall R.S."/>
            <person name="Korhonen P.K."/>
            <person name="Liao S."/>
            <person name="Thamsborg S."/>
            <person name="Xia J."/>
            <person name="Xu P."/>
            <person name="Wang S."/>
            <person name="Scheerlinck J.P."/>
            <person name="Hofmann A."/>
            <person name="Sternberg P.W."/>
            <person name="Wang J."/>
            <person name="Gasser R.B."/>
        </authorList>
    </citation>
    <scope>NUCLEOTIDE SEQUENCE [LARGE SCALE GENOMIC DNA]</scope>
    <source>
        <strain evidence="2">DCEP-RM93F</strain>
        <strain evidence="1">DCEP-RM93M</strain>
    </source>
</reference>
<organism evidence="2">
    <name type="scientific">Trichuris suis</name>
    <name type="common">pig whipworm</name>
    <dbReference type="NCBI Taxonomy" id="68888"/>
    <lineage>
        <taxon>Eukaryota</taxon>
        <taxon>Metazoa</taxon>
        <taxon>Ecdysozoa</taxon>
        <taxon>Nematoda</taxon>
        <taxon>Enoplea</taxon>
        <taxon>Dorylaimia</taxon>
        <taxon>Trichinellida</taxon>
        <taxon>Trichuridae</taxon>
        <taxon>Trichuris</taxon>
    </lineage>
</organism>
<keyword evidence="3" id="KW-1185">Reference proteome</keyword>
<dbReference type="AlphaFoldDB" id="A0A085NA52"/>
<evidence type="ECO:0000313" key="3">
    <source>
        <dbReference type="Proteomes" id="UP000030764"/>
    </source>
</evidence>
<name>A0A085NA52_9BILA</name>
<evidence type="ECO:0000313" key="1">
    <source>
        <dbReference type="EMBL" id="KFD53267.1"/>
    </source>
</evidence>